<accession>A0ACB8Q5U8</accession>
<sequence>KRGIVTQQTRALIRDLVALGSAQHKVMPTIRLVLCQAGFRVIGSIDRHTISRIVKEGFIASMVQAVDEIGSTQYTRPTSWTGSADGTSAKGIEILAHHAYLRTDGPDSPPALRFWGASPVTRKTSEKQLEALVTMLSRFVDTHNASPLGKSEPISVPMLVERLVGWGSDHAEDQKKFFRLLEGWKKDVVFEARGRASLYTMAEQAPSELLDHVSTTIQAAVKNVGGVAAWEALPEAEQNAHLTEAERELCKKLGKVMVDAMMPEERTRLELLVWAGCAMHKEQNAVKGGNERMQAFWETVKNQTDGPVPLLNRDKKAAVAAGHTPSVGSDEAGGVKLTTLAGNIFNHHDDKKGQQRNYRIFFEHATHCTAATTLLLHLPYFIQFLELVRDKKDNMTLNNMESNVYTGLTDIPTLTELAVLALYAQSISHPYARVVRGSQHENALLLGGFHHDVVAHCNTIIEQPELLLDPNASYETGTLDGLPWENPGLIKTVHQMQSSLPHLRGALVAFFTGARDTWIRFSSEFADDGKIASLTSEQRALAAIPATNCHNESVLGMKRIAGRHSPNMSTVTFNAVHMYAINCTGAWITERIEGDPASEAFLRKAARELDASGLARKEAEMLHQAAVEKAEQQCKDKQESERRAAERNAELDKITPNLDL</sequence>
<proteinExistence type="predicted"/>
<reference evidence="1" key="1">
    <citation type="submission" date="2021-02" db="EMBL/GenBank/DDBJ databases">
        <authorList>
            <consortium name="DOE Joint Genome Institute"/>
            <person name="Ahrendt S."/>
            <person name="Looney B.P."/>
            <person name="Miyauchi S."/>
            <person name="Morin E."/>
            <person name="Drula E."/>
            <person name="Courty P.E."/>
            <person name="Chicoki N."/>
            <person name="Fauchery L."/>
            <person name="Kohler A."/>
            <person name="Kuo A."/>
            <person name="Labutti K."/>
            <person name="Pangilinan J."/>
            <person name="Lipzen A."/>
            <person name="Riley R."/>
            <person name="Andreopoulos W."/>
            <person name="He G."/>
            <person name="Johnson J."/>
            <person name="Barry K.W."/>
            <person name="Grigoriev I.V."/>
            <person name="Nagy L."/>
            <person name="Hibbett D."/>
            <person name="Henrissat B."/>
            <person name="Matheny P.B."/>
            <person name="Labbe J."/>
            <person name="Martin F."/>
        </authorList>
    </citation>
    <scope>NUCLEOTIDE SEQUENCE</scope>
    <source>
        <strain evidence="1">EC-137</strain>
    </source>
</reference>
<dbReference type="EMBL" id="MU273992">
    <property type="protein sequence ID" value="KAI0027124.1"/>
    <property type="molecule type" value="Genomic_DNA"/>
</dbReference>
<reference evidence="1" key="2">
    <citation type="journal article" date="2022" name="New Phytol.">
        <title>Evolutionary transition to the ectomycorrhizal habit in the genomes of a hyperdiverse lineage of mushroom-forming fungi.</title>
        <authorList>
            <person name="Looney B."/>
            <person name="Miyauchi S."/>
            <person name="Morin E."/>
            <person name="Drula E."/>
            <person name="Courty P.E."/>
            <person name="Kohler A."/>
            <person name="Kuo A."/>
            <person name="LaButti K."/>
            <person name="Pangilinan J."/>
            <person name="Lipzen A."/>
            <person name="Riley R."/>
            <person name="Andreopoulos W."/>
            <person name="He G."/>
            <person name="Johnson J."/>
            <person name="Nolan M."/>
            <person name="Tritt A."/>
            <person name="Barry K.W."/>
            <person name="Grigoriev I.V."/>
            <person name="Nagy L.G."/>
            <person name="Hibbett D."/>
            <person name="Henrissat B."/>
            <person name="Matheny P.B."/>
            <person name="Labbe J."/>
            <person name="Martin F.M."/>
        </authorList>
    </citation>
    <scope>NUCLEOTIDE SEQUENCE</scope>
    <source>
        <strain evidence="1">EC-137</strain>
    </source>
</reference>
<protein>
    <submittedName>
        <fullName evidence="1">Uncharacterized protein</fullName>
    </submittedName>
</protein>
<organism evidence="1 2">
    <name type="scientific">Vararia minispora EC-137</name>
    <dbReference type="NCBI Taxonomy" id="1314806"/>
    <lineage>
        <taxon>Eukaryota</taxon>
        <taxon>Fungi</taxon>
        <taxon>Dikarya</taxon>
        <taxon>Basidiomycota</taxon>
        <taxon>Agaricomycotina</taxon>
        <taxon>Agaricomycetes</taxon>
        <taxon>Russulales</taxon>
        <taxon>Lachnocladiaceae</taxon>
        <taxon>Vararia</taxon>
    </lineage>
</organism>
<dbReference type="Proteomes" id="UP000814128">
    <property type="component" value="Unassembled WGS sequence"/>
</dbReference>
<comment type="caution">
    <text evidence="1">The sequence shown here is derived from an EMBL/GenBank/DDBJ whole genome shotgun (WGS) entry which is preliminary data.</text>
</comment>
<name>A0ACB8Q5U8_9AGAM</name>
<feature type="non-terminal residue" evidence="1">
    <location>
        <position position="1"/>
    </location>
</feature>
<evidence type="ECO:0000313" key="2">
    <source>
        <dbReference type="Proteomes" id="UP000814128"/>
    </source>
</evidence>
<keyword evidence="2" id="KW-1185">Reference proteome</keyword>
<feature type="non-terminal residue" evidence="1">
    <location>
        <position position="660"/>
    </location>
</feature>
<gene>
    <name evidence="1" type="ORF">K488DRAFT_30531</name>
</gene>
<evidence type="ECO:0000313" key="1">
    <source>
        <dbReference type="EMBL" id="KAI0027124.1"/>
    </source>
</evidence>